<protein>
    <submittedName>
        <fullName evidence="2">Methenyltetrahydrofolate cyclohydrolase</fullName>
    </submittedName>
</protein>
<dbReference type="InterPro" id="IPR036178">
    <property type="entry name" value="Formintransfe-cycloase-like_sf"/>
</dbReference>
<dbReference type="AlphaFoldDB" id="A0A1J0GIJ7"/>
<dbReference type="Pfam" id="PF04961">
    <property type="entry name" value="FTCD_C"/>
    <property type="match status" value="1"/>
</dbReference>
<dbReference type="GO" id="GO:0016787">
    <property type="term" value="F:hydrolase activity"/>
    <property type="evidence" value="ECO:0007669"/>
    <property type="project" value="UniProtKB-KW"/>
</dbReference>
<dbReference type="STRING" id="1552.A7L45_12020"/>
<dbReference type="Proteomes" id="UP000182569">
    <property type="component" value="Chromosome"/>
</dbReference>
<dbReference type="KEGG" id="ceu:A7L45_12020"/>
<proteinExistence type="predicted"/>
<sequence>MLDQKTVRGFIEELGSNSPVPGGGSVAALAASLASGLGSMVFNLTIGKKVFNEYSDEEKILISKTLDACLKYQSKFLELMNKDKEAFLILMSAFKLPKENEDDKKVRSAKIKDGYLGALEVPLIVAEEAYKIYEYVMVAAKLGNKNAISDAGVSVLMLQASIESAILNVKINLSSIKDEIYKEKIKKRCYELVENGRIKRDQILTIVDESL</sequence>
<evidence type="ECO:0000313" key="2">
    <source>
        <dbReference type="EMBL" id="APC40750.1"/>
    </source>
</evidence>
<dbReference type="OrthoDB" id="7959174at2"/>
<organism evidence="2 3">
    <name type="scientific">Clostridium estertheticum subsp. estertheticum</name>
    <dbReference type="NCBI Taxonomy" id="1552"/>
    <lineage>
        <taxon>Bacteria</taxon>
        <taxon>Bacillati</taxon>
        <taxon>Bacillota</taxon>
        <taxon>Clostridia</taxon>
        <taxon>Eubacteriales</taxon>
        <taxon>Clostridiaceae</taxon>
        <taxon>Clostridium</taxon>
    </lineage>
</organism>
<evidence type="ECO:0000313" key="3">
    <source>
        <dbReference type="Proteomes" id="UP000182569"/>
    </source>
</evidence>
<dbReference type="Gene3D" id="1.20.120.680">
    <property type="entry name" value="Formiminotetrahydrofolate cyclodeaminase monomer, up-and-down helical bundle"/>
    <property type="match status" value="1"/>
</dbReference>
<dbReference type="InterPro" id="IPR007044">
    <property type="entry name" value="Cyclodeamin/CycHdrlase"/>
</dbReference>
<evidence type="ECO:0000259" key="1">
    <source>
        <dbReference type="Pfam" id="PF04961"/>
    </source>
</evidence>
<dbReference type="EMBL" id="CP015756">
    <property type="protein sequence ID" value="APC40750.1"/>
    <property type="molecule type" value="Genomic_DNA"/>
</dbReference>
<keyword evidence="3" id="KW-1185">Reference proteome</keyword>
<accession>A0A1J0GIJ7</accession>
<reference evidence="3" key="1">
    <citation type="journal article" date="2016" name="Front. Microbiol.">
        <title>Complete Genome Sequence of Clostridium estertheticum DSM 8809, a Microbe Identified in Spoiled Vacuum Packed Beef.</title>
        <authorList>
            <person name="Yu Z."/>
            <person name="Gunn L."/>
            <person name="Brennan E."/>
            <person name="Reid R."/>
            <person name="Wall P.G."/>
            <person name="Gaora O.P."/>
            <person name="Hurley D."/>
            <person name="Bolton D."/>
            <person name="Fanning S."/>
        </authorList>
    </citation>
    <scope>NUCLEOTIDE SEQUENCE [LARGE SCALE GENOMIC DNA]</scope>
    <source>
        <strain evidence="3">DSM 8809</strain>
    </source>
</reference>
<gene>
    <name evidence="2" type="ORF">A7L45_12020</name>
</gene>
<dbReference type="RefSeq" id="WP_071613040.1">
    <property type="nucleotide sequence ID" value="NZ_CP015756.1"/>
</dbReference>
<feature type="domain" description="Cyclodeaminase/cyclohydrolase" evidence="1">
    <location>
        <begin position="6"/>
        <end position="189"/>
    </location>
</feature>
<keyword evidence="2" id="KW-0378">Hydrolase</keyword>
<name>A0A1J0GIJ7_9CLOT</name>
<dbReference type="SUPFAM" id="SSF101262">
    <property type="entry name" value="Methenyltetrahydrofolate cyclohydrolase-like"/>
    <property type="match status" value="1"/>
</dbReference>